<evidence type="ECO:0000313" key="1">
    <source>
        <dbReference type="EMBL" id="KAF0712353.1"/>
    </source>
</evidence>
<organism evidence="1 2">
    <name type="scientific">Aphis craccivora</name>
    <name type="common">Cowpea aphid</name>
    <dbReference type="NCBI Taxonomy" id="307492"/>
    <lineage>
        <taxon>Eukaryota</taxon>
        <taxon>Metazoa</taxon>
        <taxon>Ecdysozoa</taxon>
        <taxon>Arthropoda</taxon>
        <taxon>Hexapoda</taxon>
        <taxon>Insecta</taxon>
        <taxon>Pterygota</taxon>
        <taxon>Neoptera</taxon>
        <taxon>Paraneoptera</taxon>
        <taxon>Hemiptera</taxon>
        <taxon>Sternorrhyncha</taxon>
        <taxon>Aphidomorpha</taxon>
        <taxon>Aphidoidea</taxon>
        <taxon>Aphididae</taxon>
        <taxon>Aphidini</taxon>
        <taxon>Aphis</taxon>
        <taxon>Aphis</taxon>
    </lineage>
</organism>
<dbReference type="Proteomes" id="UP000478052">
    <property type="component" value="Unassembled WGS sequence"/>
</dbReference>
<comment type="caution">
    <text evidence="1">The sequence shown here is derived from an EMBL/GenBank/DDBJ whole genome shotgun (WGS) entry which is preliminary data.</text>
</comment>
<dbReference type="InterPro" id="IPR017384">
    <property type="entry name" value="NADH_Ub_cplx-1_asu_su-1"/>
</dbReference>
<dbReference type="AlphaFoldDB" id="A0A6G0VWW6"/>
<dbReference type="EMBL" id="VUJU01010953">
    <property type="protein sequence ID" value="KAF0712353.1"/>
    <property type="molecule type" value="Genomic_DNA"/>
</dbReference>
<accession>A0A6G0VWW6</accession>
<gene>
    <name evidence="1" type="ORF">FWK35_00035487</name>
</gene>
<dbReference type="OrthoDB" id="1920692at2759"/>
<reference evidence="1 2" key="1">
    <citation type="submission" date="2019-08" db="EMBL/GenBank/DDBJ databases">
        <title>Whole genome of Aphis craccivora.</title>
        <authorList>
            <person name="Voronova N.V."/>
            <person name="Shulinski R.S."/>
            <person name="Bandarenka Y.V."/>
            <person name="Zhorov D.G."/>
            <person name="Warner D."/>
        </authorList>
    </citation>
    <scope>NUCLEOTIDE SEQUENCE [LARGE SCALE GENOMIC DNA]</scope>
    <source>
        <strain evidence="1">180601</strain>
        <tissue evidence="1">Whole Body</tissue>
    </source>
</reference>
<dbReference type="Pfam" id="PF15879">
    <property type="entry name" value="MWFE"/>
    <property type="match status" value="1"/>
</dbReference>
<name>A0A6G0VWW6_APHCR</name>
<sequence>MWYEALPSAVIVYVLLSIPDKINSLSNKLVYGNVYRRDVSQPWLQRYYARDWELTGDPYKAQGLECLPNKPTVTGIDWHKYGKGPNHSFYGTKL</sequence>
<proteinExistence type="predicted"/>
<keyword evidence="2" id="KW-1185">Reference proteome</keyword>
<protein>
    <submittedName>
        <fullName evidence="1">Uncharacterized protein</fullName>
    </submittedName>
</protein>
<evidence type="ECO:0000313" key="2">
    <source>
        <dbReference type="Proteomes" id="UP000478052"/>
    </source>
</evidence>